<dbReference type="Pfam" id="PF01430">
    <property type="entry name" value="HSP33"/>
    <property type="match status" value="1"/>
</dbReference>
<evidence type="ECO:0000256" key="2">
    <source>
        <dbReference type="ARBA" id="ARBA00022833"/>
    </source>
</evidence>
<dbReference type="Gene3D" id="3.90.1280.10">
    <property type="entry name" value="HSP33 redox switch-like"/>
    <property type="match status" value="1"/>
</dbReference>
<dbReference type="OrthoDB" id="9793753at2"/>
<dbReference type="InterPro" id="IPR000397">
    <property type="entry name" value="Heat_shock_Hsp33"/>
</dbReference>
<organism evidence="6 7">
    <name type="scientific">Pusillimonas noertemannii</name>
    <dbReference type="NCBI Taxonomy" id="305977"/>
    <lineage>
        <taxon>Bacteria</taxon>
        <taxon>Pseudomonadati</taxon>
        <taxon>Pseudomonadota</taxon>
        <taxon>Betaproteobacteria</taxon>
        <taxon>Burkholderiales</taxon>
        <taxon>Alcaligenaceae</taxon>
        <taxon>Pusillimonas</taxon>
    </lineage>
</organism>
<keyword evidence="5" id="KW-0676">Redox-active center</keyword>
<dbReference type="InterPro" id="IPR016153">
    <property type="entry name" value="Heat_shock_Hsp33_N"/>
</dbReference>
<evidence type="ECO:0000256" key="5">
    <source>
        <dbReference type="ARBA" id="ARBA00023284"/>
    </source>
</evidence>
<sequence>MADLLKKYLFQDHSVRVQALKLDEAWRTGLAHQSYPPCVQRLLGELAAAAVLLAANIKFDGSLVLQLQGDGPVSLIVVECTSDLSIRATASLREGLAVPRNGSLQSLLNSQGQGRFIVVLDPRQRNATMQPYQGVVPLEGDSVAQVLEHYMRTSEQLDTRLWLAADAGHASGLLLQRMPDQGGVQGPEPGHDTWERAVALASTLEPGELLELDTDTLIHRLFWEESLLAFDPQAVRWHCPCTRERVANMLRMLGQEEVEDILSQRNQIDVSCNFCGKPYQFDAIDCTRLFTNPQDTPPSGAGSIH</sequence>
<dbReference type="STRING" id="1231391.GCA_000308195_03534"/>
<name>A0A2U1CSA0_9BURK</name>
<proteinExistence type="predicted"/>
<dbReference type="SUPFAM" id="SSF118352">
    <property type="entry name" value="HSP33 redox switch-like"/>
    <property type="match status" value="1"/>
</dbReference>
<dbReference type="PANTHER" id="PTHR30111:SF1">
    <property type="entry name" value="33 KDA CHAPERONIN"/>
    <property type="match status" value="1"/>
</dbReference>
<dbReference type="PIRSF" id="PIRSF005261">
    <property type="entry name" value="Heat_shock_Hsp33"/>
    <property type="match status" value="1"/>
</dbReference>
<keyword evidence="7" id="KW-1185">Reference proteome</keyword>
<reference evidence="6 7" key="1">
    <citation type="submission" date="2018-04" db="EMBL/GenBank/DDBJ databases">
        <title>Genomic Encyclopedia of Type Strains, Phase IV (KMG-IV): sequencing the most valuable type-strain genomes for metagenomic binning, comparative biology and taxonomic classification.</title>
        <authorList>
            <person name="Goeker M."/>
        </authorList>
    </citation>
    <scope>NUCLEOTIDE SEQUENCE [LARGE SCALE GENOMIC DNA]</scope>
    <source>
        <strain evidence="6 7">DSM 10065</strain>
    </source>
</reference>
<keyword evidence="2" id="KW-0862">Zinc</keyword>
<accession>A0A2U1CSA0</accession>
<evidence type="ECO:0000256" key="3">
    <source>
        <dbReference type="ARBA" id="ARBA00023157"/>
    </source>
</evidence>
<dbReference type="CDD" id="cd00498">
    <property type="entry name" value="Hsp33"/>
    <property type="match status" value="1"/>
</dbReference>
<dbReference type="PANTHER" id="PTHR30111">
    <property type="entry name" value="33 KDA CHAPERONIN"/>
    <property type="match status" value="1"/>
</dbReference>
<dbReference type="EMBL" id="QEKO01000001">
    <property type="protein sequence ID" value="PVY68782.1"/>
    <property type="molecule type" value="Genomic_DNA"/>
</dbReference>
<dbReference type="RefSeq" id="WP_116517789.1">
    <property type="nucleotide sequence ID" value="NZ_JACCEX010000001.1"/>
</dbReference>
<dbReference type="Gene3D" id="1.10.287.480">
    <property type="entry name" value="helix hairpin bin"/>
    <property type="match status" value="1"/>
</dbReference>
<gene>
    <name evidence="6" type="ORF">C7440_1193</name>
</gene>
<dbReference type="InterPro" id="IPR023212">
    <property type="entry name" value="Hsp33_helix_hairpin_bin_dom_sf"/>
</dbReference>
<evidence type="ECO:0000256" key="1">
    <source>
        <dbReference type="ARBA" id="ARBA00022490"/>
    </source>
</evidence>
<evidence type="ECO:0000313" key="7">
    <source>
        <dbReference type="Proteomes" id="UP000246145"/>
    </source>
</evidence>
<dbReference type="GO" id="GO:0005737">
    <property type="term" value="C:cytoplasm"/>
    <property type="evidence" value="ECO:0007669"/>
    <property type="project" value="InterPro"/>
</dbReference>
<dbReference type="InterPro" id="IPR016154">
    <property type="entry name" value="Heat_shock_Hsp33_C"/>
</dbReference>
<dbReference type="AlphaFoldDB" id="A0A2U1CSA0"/>
<dbReference type="GO" id="GO:0051082">
    <property type="term" value="F:unfolded protein binding"/>
    <property type="evidence" value="ECO:0007669"/>
    <property type="project" value="InterPro"/>
</dbReference>
<dbReference type="Proteomes" id="UP000246145">
    <property type="component" value="Unassembled WGS sequence"/>
</dbReference>
<dbReference type="GO" id="GO:0042026">
    <property type="term" value="P:protein refolding"/>
    <property type="evidence" value="ECO:0007669"/>
    <property type="project" value="TreeGrafter"/>
</dbReference>
<dbReference type="SUPFAM" id="SSF64397">
    <property type="entry name" value="Hsp33 domain"/>
    <property type="match status" value="1"/>
</dbReference>
<keyword evidence="1" id="KW-0963">Cytoplasm</keyword>
<evidence type="ECO:0000313" key="6">
    <source>
        <dbReference type="EMBL" id="PVY68782.1"/>
    </source>
</evidence>
<protein>
    <submittedName>
        <fullName evidence="6">Molecular chaperone Hsp33</fullName>
    </submittedName>
</protein>
<dbReference type="Gene3D" id="3.55.30.10">
    <property type="entry name" value="Hsp33 domain"/>
    <property type="match status" value="1"/>
</dbReference>
<dbReference type="GO" id="GO:0044183">
    <property type="term" value="F:protein folding chaperone"/>
    <property type="evidence" value="ECO:0007669"/>
    <property type="project" value="TreeGrafter"/>
</dbReference>
<evidence type="ECO:0000256" key="4">
    <source>
        <dbReference type="ARBA" id="ARBA00023186"/>
    </source>
</evidence>
<keyword evidence="4" id="KW-0143">Chaperone</keyword>
<keyword evidence="3" id="KW-1015">Disulfide bond</keyword>
<comment type="caution">
    <text evidence="6">The sequence shown here is derived from an EMBL/GenBank/DDBJ whole genome shotgun (WGS) entry which is preliminary data.</text>
</comment>